<feature type="domain" description="Metallo-beta-lactamase" evidence="1">
    <location>
        <begin position="18"/>
        <end position="208"/>
    </location>
</feature>
<sequence>MRLTRHGSHLVQLTHLGLINAYLVSEANGLTLIDTGMPGGGPALLGAARTLGQSIRRIVLTHAHGDHIGGLDALHAALPEVPVFISPRDARLLRGDHTLDPGEPQTPLRGDLRQSAVPVIPLADGEQIGSLRAVATPGHTPGHLAFLDTRDGTLIAGDAFQTVMGTAVSSERRWTFPFPALATWHAPTALASARRLSDLRPTRLAAGHGRVTEAPVEAMLRAVERAERRSAAAAQPRAG</sequence>
<accession>A0A1W1VN70</accession>
<dbReference type="Gene3D" id="3.60.15.10">
    <property type="entry name" value="Ribonuclease Z/Hydroxyacylglutathione hydrolase-like"/>
    <property type="match status" value="1"/>
</dbReference>
<proteinExistence type="predicted"/>
<organism evidence="2 3">
    <name type="scientific">Deinococcus hopiensis KR-140</name>
    <dbReference type="NCBI Taxonomy" id="695939"/>
    <lineage>
        <taxon>Bacteria</taxon>
        <taxon>Thermotogati</taxon>
        <taxon>Deinococcota</taxon>
        <taxon>Deinococci</taxon>
        <taxon>Deinococcales</taxon>
        <taxon>Deinococcaceae</taxon>
        <taxon>Deinococcus</taxon>
    </lineage>
</organism>
<dbReference type="OrthoDB" id="9802248at2"/>
<reference evidence="2 3" key="1">
    <citation type="submission" date="2017-04" db="EMBL/GenBank/DDBJ databases">
        <authorList>
            <person name="Afonso C.L."/>
            <person name="Miller P.J."/>
            <person name="Scott M.A."/>
            <person name="Spackman E."/>
            <person name="Goraichik I."/>
            <person name="Dimitrov K.M."/>
            <person name="Suarez D.L."/>
            <person name="Swayne D.E."/>
        </authorList>
    </citation>
    <scope>NUCLEOTIDE SEQUENCE [LARGE SCALE GENOMIC DNA]</scope>
    <source>
        <strain evidence="2 3">KR-140</strain>
    </source>
</reference>
<evidence type="ECO:0000313" key="3">
    <source>
        <dbReference type="Proteomes" id="UP000192582"/>
    </source>
</evidence>
<dbReference type="InterPro" id="IPR050855">
    <property type="entry name" value="NDM-1-like"/>
</dbReference>
<protein>
    <submittedName>
        <fullName evidence="2">Glyoxylase, beta-lactamase superfamily II</fullName>
    </submittedName>
</protein>
<dbReference type="Pfam" id="PF00753">
    <property type="entry name" value="Lactamase_B"/>
    <property type="match status" value="1"/>
</dbReference>
<keyword evidence="3" id="KW-1185">Reference proteome</keyword>
<dbReference type="STRING" id="695939.SAMN00790413_02523"/>
<gene>
    <name evidence="2" type="ORF">SAMN00790413_02523</name>
</gene>
<dbReference type="PANTHER" id="PTHR42951">
    <property type="entry name" value="METALLO-BETA-LACTAMASE DOMAIN-CONTAINING"/>
    <property type="match status" value="1"/>
</dbReference>
<dbReference type="InterPro" id="IPR001279">
    <property type="entry name" value="Metallo-B-lactamas"/>
</dbReference>
<evidence type="ECO:0000259" key="1">
    <source>
        <dbReference type="SMART" id="SM00849"/>
    </source>
</evidence>
<dbReference type="SMART" id="SM00849">
    <property type="entry name" value="Lactamase_B"/>
    <property type="match status" value="1"/>
</dbReference>
<dbReference type="EMBL" id="FWWU01000009">
    <property type="protein sequence ID" value="SMB94776.1"/>
    <property type="molecule type" value="Genomic_DNA"/>
</dbReference>
<name>A0A1W1VN70_9DEIO</name>
<dbReference type="Proteomes" id="UP000192582">
    <property type="component" value="Unassembled WGS sequence"/>
</dbReference>
<dbReference type="SUPFAM" id="SSF56281">
    <property type="entry name" value="Metallo-hydrolase/oxidoreductase"/>
    <property type="match status" value="1"/>
</dbReference>
<evidence type="ECO:0000313" key="2">
    <source>
        <dbReference type="EMBL" id="SMB94776.1"/>
    </source>
</evidence>
<dbReference type="PANTHER" id="PTHR42951:SF9">
    <property type="entry name" value="METAL-DEPENDENT HYDROLASE"/>
    <property type="match status" value="1"/>
</dbReference>
<dbReference type="RefSeq" id="WP_084049778.1">
    <property type="nucleotide sequence ID" value="NZ_FWWU01000009.1"/>
</dbReference>
<dbReference type="AlphaFoldDB" id="A0A1W1VN70"/>
<dbReference type="CDD" id="cd07721">
    <property type="entry name" value="yflN-like_MBL-fold"/>
    <property type="match status" value="1"/>
</dbReference>
<dbReference type="InterPro" id="IPR036866">
    <property type="entry name" value="RibonucZ/Hydroxyglut_hydro"/>
</dbReference>